<feature type="transmembrane region" description="Helical" evidence="1">
    <location>
        <begin position="81"/>
        <end position="106"/>
    </location>
</feature>
<comment type="caution">
    <text evidence="2">The sequence shown here is derived from an EMBL/GenBank/DDBJ whole genome shotgun (WGS) entry which is preliminary data.</text>
</comment>
<feature type="transmembrane region" description="Helical" evidence="1">
    <location>
        <begin position="12"/>
        <end position="33"/>
    </location>
</feature>
<evidence type="ECO:0000256" key="1">
    <source>
        <dbReference type="SAM" id="Phobius"/>
    </source>
</evidence>
<evidence type="ECO:0000313" key="3">
    <source>
        <dbReference type="Proteomes" id="UP000267368"/>
    </source>
</evidence>
<keyword evidence="1" id="KW-0812">Transmembrane</keyword>
<keyword evidence="3" id="KW-1185">Reference proteome</keyword>
<accession>A0A3N0AHV7</accession>
<dbReference type="Proteomes" id="UP000267368">
    <property type="component" value="Unassembled WGS sequence"/>
</dbReference>
<feature type="transmembrane region" description="Helical" evidence="1">
    <location>
        <begin position="40"/>
        <end position="61"/>
    </location>
</feature>
<evidence type="ECO:0000313" key="2">
    <source>
        <dbReference type="EMBL" id="RNL20747.1"/>
    </source>
</evidence>
<feature type="transmembrane region" description="Helical" evidence="1">
    <location>
        <begin position="171"/>
        <end position="196"/>
    </location>
</feature>
<sequence>MDLLFDIPLRFMPPFAAAFALCAFGVVLAWASVVDIRRRIVPGIALIAGVLIWAAAFVLAAAADAAGQGGVRPSVSWARGIAAGCAGAALVAAFSLTLAFLLSRAAGRAALGMGDVKLLFVMGLHCGATGALACLGAACVLAALYCVVRFACDRALAALRSRRPTSGPSPAPFDGTFAFVPFLAVAFALVAPLSLLG</sequence>
<name>A0A3N0AHV7_9ACTN</name>
<dbReference type="RefSeq" id="WP_123197847.1">
    <property type="nucleotide sequence ID" value="NZ_QICB01000002.1"/>
</dbReference>
<reference evidence="3" key="1">
    <citation type="submission" date="2018-05" db="EMBL/GenBank/DDBJ databases">
        <title>Genome Sequencing of selected type strains of the family Eggerthellaceae.</title>
        <authorList>
            <person name="Danylec N."/>
            <person name="Stoll D.A."/>
            <person name="Doetsch A."/>
            <person name="Huch M."/>
        </authorList>
    </citation>
    <scope>NUCLEOTIDE SEQUENCE [LARGE SCALE GENOMIC DNA]</scope>
    <source>
        <strain evidence="3">DSM 17537</strain>
    </source>
</reference>
<proteinExistence type="predicted"/>
<feature type="transmembrane region" description="Helical" evidence="1">
    <location>
        <begin position="118"/>
        <end position="151"/>
    </location>
</feature>
<dbReference type="EMBL" id="QICB01000002">
    <property type="protein sequence ID" value="RNL20747.1"/>
    <property type="molecule type" value="Genomic_DNA"/>
</dbReference>
<organism evidence="2 3">
    <name type="scientific">Slackia faecicanis</name>
    <dbReference type="NCBI Taxonomy" id="255723"/>
    <lineage>
        <taxon>Bacteria</taxon>
        <taxon>Bacillati</taxon>
        <taxon>Actinomycetota</taxon>
        <taxon>Coriobacteriia</taxon>
        <taxon>Eggerthellales</taxon>
        <taxon>Eggerthellaceae</taxon>
        <taxon>Slackia</taxon>
    </lineage>
</organism>
<gene>
    <name evidence="2" type="ORF">DMP07_03980</name>
</gene>
<keyword evidence="1" id="KW-0472">Membrane</keyword>
<keyword evidence="1" id="KW-1133">Transmembrane helix</keyword>
<protein>
    <submittedName>
        <fullName evidence="2">Uncharacterized protein</fullName>
    </submittedName>
</protein>
<dbReference type="Gene3D" id="1.20.120.1220">
    <property type="match status" value="1"/>
</dbReference>
<dbReference type="AlphaFoldDB" id="A0A3N0AHV7"/>